<dbReference type="InterPro" id="IPR029752">
    <property type="entry name" value="D-isomer_DH_CS1"/>
</dbReference>
<feature type="domain" description="D-isomer specific 2-hydroxyacid dehydrogenase catalytic" evidence="5">
    <location>
        <begin position="21"/>
        <end position="315"/>
    </location>
</feature>
<accession>A0A2R4XHS8</accession>
<evidence type="ECO:0000259" key="5">
    <source>
        <dbReference type="Pfam" id="PF00389"/>
    </source>
</evidence>
<dbReference type="Gene3D" id="3.40.50.720">
    <property type="entry name" value="NAD(P)-binding Rossmann-like Domain"/>
    <property type="match status" value="2"/>
</dbReference>
<organism evidence="7 8">
    <name type="scientific">Orrella marina</name>
    <dbReference type="NCBI Taxonomy" id="2163011"/>
    <lineage>
        <taxon>Bacteria</taxon>
        <taxon>Pseudomonadati</taxon>
        <taxon>Pseudomonadota</taxon>
        <taxon>Betaproteobacteria</taxon>
        <taxon>Burkholderiales</taxon>
        <taxon>Alcaligenaceae</taxon>
        <taxon>Orrella</taxon>
    </lineage>
</organism>
<dbReference type="SUPFAM" id="SSF51735">
    <property type="entry name" value="NAD(P)-binding Rossmann-fold domains"/>
    <property type="match status" value="1"/>
</dbReference>
<dbReference type="RefSeq" id="WP_108620796.1">
    <property type="nucleotide sequence ID" value="NZ_CP028901.1"/>
</dbReference>
<dbReference type="EMBL" id="CP028901">
    <property type="protein sequence ID" value="AWB33367.1"/>
    <property type="molecule type" value="Genomic_DNA"/>
</dbReference>
<proteinExistence type="inferred from homology"/>
<dbReference type="AlphaFoldDB" id="A0A2R4XHS8"/>
<evidence type="ECO:0000256" key="3">
    <source>
        <dbReference type="ARBA" id="ARBA00023027"/>
    </source>
</evidence>
<reference evidence="7 8" key="1">
    <citation type="submission" date="2018-04" db="EMBL/GenBank/DDBJ databases">
        <title>Bordetella sp. HZ20 isolated from seawater.</title>
        <authorList>
            <person name="Sun C."/>
        </authorList>
    </citation>
    <scope>NUCLEOTIDE SEQUENCE [LARGE SCALE GENOMIC DNA]</scope>
    <source>
        <strain evidence="7 8">HZ20</strain>
    </source>
</reference>
<dbReference type="InterPro" id="IPR006140">
    <property type="entry name" value="D-isomer_DH_NAD-bd"/>
</dbReference>
<dbReference type="PANTHER" id="PTHR10996">
    <property type="entry name" value="2-HYDROXYACID DEHYDROGENASE-RELATED"/>
    <property type="match status" value="1"/>
</dbReference>
<dbReference type="GO" id="GO:0051287">
    <property type="term" value="F:NAD binding"/>
    <property type="evidence" value="ECO:0007669"/>
    <property type="project" value="InterPro"/>
</dbReference>
<keyword evidence="1" id="KW-0521">NADP</keyword>
<dbReference type="KEGG" id="boz:DBV39_06215"/>
<dbReference type="CDD" id="cd12156">
    <property type="entry name" value="HPPR"/>
    <property type="match status" value="1"/>
</dbReference>
<dbReference type="OrthoDB" id="9805416at2"/>
<dbReference type="GO" id="GO:0005829">
    <property type="term" value="C:cytosol"/>
    <property type="evidence" value="ECO:0007669"/>
    <property type="project" value="TreeGrafter"/>
</dbReference>
<evidence type="ECO:0000313" key="8">
    <source>
        <dbReference type="Proteomes" id="UP000244571"/>
    </source>
</evidence>
<dbReference type="InterPro" id="IPR050223">
    <property type="entry name" value="D-isomer_2-hydroxyacid_DH"/>
</dbReference>
<evidence type="ECO:0000259" key="6">
    <source>
        <dbReference type="Pfam" id="PF02826"/>
    </source>
</evidence>
<feature type="domain" description="D-isomer specific 2-hydroxyacid dehydrogenase NAD-binding" evidence="6">
    <location>
        <begin position="111"/>
        <end position="284"/>
    </location>
</feature>
<dbReference type="Proteomes" id="UP000244571">
    <property type="component" value="Chromosome"/>
</dbReference>
<dbReference type="Pfam" id="PF00389">
    <property type="entry name" value="2-Hacid_dh"/>
    <property type="match status" value="1"/>
</dbReference>
<dbReference type="PROSITE" id="PS00065">
    <property type="entry name" value="D_2_HYDROXYACID_DH_1"/>
    <property type="match status" value="1"/>
</dbReference>
<keyword evidence="8" id="KW-1185">Reference proteome</keyword>
<protein>
    <submittedName>
        <fullName evidence="7">Hydroxyacid dehydrogenase</fullName>
    </submittedName>
</protein>
<dbReference type="Pfam" id="PF02826">
    <property type="entry name" value="2-Hacid_dh_C"/>
    <property type="match status" value="1"/>
</dbReference>
<evidence type="ECO:0000256" key="2">
    <source>
        <dbReference type="ARBA" id="ARBA00023002"/>
    </source>
</evidence>
<evidence type="ECO:0000256" key="4">
    <source>
        <dbReference type="RuleBase" id="RU003719"/>
    </source>
</evidence>
<keyword evidence="3" id="KW-0520">NAD</keyword>
<dbReference type="GO" id="GO:0016618">
    <property type="term" value="F:hydroxypyruvate reductase [NAD(P)H] activity"/>
    <property type="evidence" value="ECO:0007669"/>
    <property type="project" value="TreeGrafter"/>
</dbReference>
<dbReference type="FunFam" id="3.40.50.720:FF:000213">
    <property type="entry name" value="Putative 2-hydroxyacid dehydrogenase"/>
    <property type="match status" value="1"/>
</dbReference>
<dbReference type="InterPro" id="IPR036291">
    <property type="entry name" value="NAD(P)-bd_dom_sf"/>
</dbReference>
<dbReference type="GO" id="GO:0030267">
    <property type="term" value="F:glyoxylate reductase (NADPH) activity"/>
    <property type="evidence" value="ECO:0007669"/>
    <property type="project" value="TreeGrafter"/>
</dbReference>
<comment type="similarity">
    <text evidence="4">Belongs to the D-isomer specific 2-hydroxyacid dehydrogenase family.</text>
</comment>
<sequence>MTRPRILQIGSLAGSPGADTRMREQYEVIELWKAGDRQACLQSAADVEVIVTTAGHGCKREVIESLPNLKVICSWGVGYDSIDLEAAREKGVLLTNTPDVLNDCVADEAWGLLIACARGIAHADRHVRANNWEGKRGPLPLGTRVSGKKLGIVGLGRIGLAIAKRGTGFDMNIRYHNRTPRNDVTYQYMNSLEELASWSDFLIIATVGGSGTQALIDRSVLKALGPNGIVVNIARGSVIDETAMVELLASGELGGAGLDVFDKEPRVPDELKKMDQVVLMPHVASATTETRKAMTDLVLANVEAYFSGKPLLTPVSNS</sequence>
<keyword evidence="2 4" id="KW-0560">Oxidoreductase</keyword>
<evidence type="ECO:0000313" key="7">
    <source>
        <dbReference type="EMBL" id="AWB33367.1"/>
    </source>
</evidence>
<dbReference type="InterPro" id="IPR006139">
    <property type="entry name" value="D-isomer_2_OHA_DH_cat_dom"/>
</dbReference>
<dbReference type="SUPFAM" id="SSF52283">
    <property type="entry name" value="Formate/glycerate dehydrogenase catalytic domain-like"/>
    <property type="match status" value="1"/>
</dbReference>
<dbReference type="PANTHER" id="PTHR10996:SF178">
    <property type="entry name" value="2-HYDROXYACID DEHYDROGENASE YGL185C-RELATED"/>
    <property type="match status" value="1"/>
</dbReference>
<evidence type="ECO:0000256" key="1">
    <source>
        <dbReference type="ARBA" id="ARBA00022857"/>
    </source>
</evidence>
<name>A0A2R4XHS8_9BURK</name>
<gene>
    <name evidence="7" type="ORF">DBV39_06215</name>
</gene>